<dbReference type="CDD" id="cd17470">
    <property type="entry name" value="T3SS_Flik_C"/>
    <property type="match status" value="1"/>
</dbReference>
<evidence type="ECO:0000313" key="2">
    <source>
        <dbReference type="EMBL" id="MPM80570.1"/>
    </source>
</evidence>
<sequence>MPIHISKGTFNEDIVKAVKFMDLNGIKDLSVKIYPKELGEVLISVTMEQGALKAVIKATNKEAAEMLNLGLRDINEKINLNNSKIQSVDIGLYNEDTTYFANGNLSQEQHQQSRQFYKKADENLNLAVEDESYVKEIQADNTVNLLI</sequence>
<name>A0A645CTX4_9ZZZZ</name>
<protein>
    <recommendedName>
        <fullName evidence="1">Flagellar hook-length control protein-like C-terminal domain-containing protein</fullName>
    </recommendedName>
</protein>
<organism evidence="2">
    <name type="scientific">bioreactor metagenome</name>
    <dbReference type="NCBI Taxonomy" id="1076179"/>
    <lineage>
        <taxon>unclassified sequences</taxon>
        <taxon>metagenomes</taxon>
        <taxon>ecological metagenomes</taxon>
    </lineage>
</organism>
<comment type="caution">
    <text evidence="2">The sequence shown here is derived from an EMBL/GenBank/DDBJ whole genome shotgun (WGS) entry which is preliminary data.</text>
</comment>
<dbReference type="InterPro" id="IPR021136">
    <property type="entry name" value="Flagellar_hook_control-like_C"/>
</dbReference>
<gene>
    <name evidence="2" type="ORF">SDC9_127618</name>
</gene>
<feature type="domain" description="Flagellar hook-length control protein-like C-terminal" evidence="1">
    <location>
        <begin position="17"/>
        <end position="96"/>
    </location>
</feature>
<proteinExistence type="predicted"/>
<dbReference type="Gene3D" id="3.30.750.140">
    <property type="match status" value="1"/>
</dbReference>
<dbReference type="AlphaFoldDB" id="A0A645CTX4"/>
<dbReference type="Pfam" id="PF02120">
    <property type="entry name" value="Flg_hook"/>
    <property type="match status" value="1"/>
</dbReference>
<reference evidence="2" key="1">
    <citation type="submission" date="2019-08" db="EMBL/GenBank/DDBJ databases">
        <authorList>
            <person name="Kucharzyk K."/>
            <person name="Murdoch R.W."/>
            <person name="Higgins S."/>
            <person name="Loffler F."/>
        </authorList>
    </citation>
    <scope>NUCLEOTIDE SEQUENCE</scope>
</reference>
<dbReference type="InterPro" id="IPR038610">
    <property type="entry name" value="FliK-like_C_sf"/>
</dbReference>
<dbReference type="EMBL" id="VSSQ01030152">
    <property type="protein sequence ID" value="MPM80570.1"/>
    <property type="molecule type" value="Genomic_DNA"/>
</dbReference>
<evidence type="ECO:0000259" key="1">
    <source>
        <dbReference type="Pfam" id="PF02120"/>
    </source>
</evidence>
<accession>A0A645CTX4</accession>